<dbReference type="OrthoDB" id="4694525at2759"/>
<dbReference type="GO" id="GO:0006508">
    <property type="term" value="P:proteolysis"/>
    <property type="evidence" value="ECO:0007669"/>
    <property type="project" value="UniProtKB-KW"/>
</dbReference>
<evidence type="ECO:0000256" key="11">
    <source>
        <dbReference type="PIRNR" id="PIRNR007828"/>
    </source>
</evidence>
<dbReference type="PANTHER" id="PTHR23422">
    <property type="entry name" value="DIPEPTIDYL PEPTIDASE III-RELATED"/>
    <property type="match status" value="1"/>
</dbReference>
<evidence type="ECO:0000256" key="10">
    <source>
        <dbReference type="ARBA" id="ARBA00023049"/>
    </source>
</evidence>
<name>A0A6A6HA03_VIRVR</name>
<comment type="similarity">
    <text evidence="3 11">Belongs to the peptidase M49 family.</text>
</comment>
<evidence type="ECO:0000256" key="6">
    <source>
        <dbReference type="ARBA" id="ARBA00022670"/>
    </source>
</evidence>
<dbReference type="PIRSF" id="PIRSF007828">
    <property type="entry name" value="Dipeptidyl-peptidase_III"/>
    <property type="match status" value="1"/>
</dbReference>
<dbReference type="GO" id="GO:0046872">
    <property type="term" value="F:metal ion binding"/>
    <property type="evidence" value="ECO:0007669"/>
    <property type="project" value="UniProtKB-KW"/>
</dbReference>
<keyword evidence="5 11" id="KW-0963">Cytoplasm</keyword>
<evidence type="ECO:0000256" key="12">
    <source>
        <dbReference type="PIRSR" id="PIRSR007828-1"/>
    </source>
</evidence>
<evidence type="ECO:0000313" key="15">
    <source>
        <dbReference type="Proteomes" id="UP000800092"/>
    </source>
</evidence>
<organism evidence="14 15">
    <name type="scientific">Viridothelium virens</name>
    <name type="common">Speckled blister lichen</name>
    <name type="synonym">Trypethelium virens</name>
    <dbReference type="NCBI Taxonomy" id="1048519"/>
    <lineage>
        <taxon>Eukaryota</taxon>
        <taxon>Fungi</taxon>
        <taxon>Dikarya</taxon>
        <taxon>Ascomycota</taxon>
        <taxon>Pezizomycotina</taxon>
        <taxon>Dothideomycetes</taxon>
        <taxon>Dothideomycetes incertae sedis</taxon>
        <taxon>Trypetheliales</taxon>
        <taxon>Trypetheliaceae</taxon>
        <taxon>Viridothelium</taxon>
    </lineage>
</organism>
<dbReference type="GO" id="GO:0008235">
    <property type="term" value="F:metalloexopeptidase activity"/>
    <property type="evidence" value="ECO:0007669"/>
    <property type="project" value="InterPro"/>
</dbReference>
<feature type="binding site" evidence="13">
    <location>
        <position position="492"/>
    </location>
    <ligand>
        <name>Zn(2+)</name>
        <dbReference type="ChEBI" id="CHEBI:29105"/>
        <note>catalytic</note>
    </ligand>
</feature>
<dbReference type="Pfam" id="PF03571">
    <property type="entry name" value="Peptidase_M49"/>
    <property type="match status" value="1"/>
</dbReference>
<comment type="subcellular location">
    <subcellularLocation>
        <location evidence="2">Cytoplasm</location>
    </subcellularLocation>
</comment>
<reference evidence="14" key="1">
    <citation type="journal article" date="2020" name="Stud. Mycol.">
        <title>101 Dothideomycetes genomes: a test case for predicting lifestyles and emergence of pathogens.</title>
        <authorList>
            <person name="Haridas S."/>
            <person name="Albert R."/>
            <person name="Binder M."/>
            <person name="Bloem J."/>
            <person name="Labutti K."/>
            <person name="Salamov A."/>
            <person name="Andreopoulos B."/>
            <person name="Baker S."/>
            <person name="Barry K."/>
            <person name="Bills G."/>
            <person name="Bluhm B."/>
            <person name="Cannon C."/>
            <person name="Castanera R."/>
            <person name="Culley D."/>
            <person name="Daum C."/>
            <person name="Ezra D."/>
            <person name="Gonzalez J."/>
            <person name="Henrissat B."/>
            <person name="Kuo A."/>
            <person name="Liang C."/>
            <person name="Lipzen A."/>
            <person name="Lutzoni F."/>
            <person name="Magnuson J."/>
            <person name="Mondo S."/>
            <person name="Nolan M."/>
            <person name="Ohm R."/>
            <person name="Pangilinan J."/>
            <person name="Park H.-J."/>
            <person name="Ramirez L."/>
            <person name="Alfaro M."/>
            <person name="Sun H."/>
            <person name="Tritt A."/>
            <person name="Yoshinaga Y."/>
            <person name="Zwiers L.-H."/>
            <person name="Turgeon B."/>
            <person name="Goodwin S."/>
            <person name="Spatafora J."/>
            <person name="Crous P."/>
            <person name="Grigoriev I."/>
        </authorList>
    </citation>
    <scope>NUCLEOTIDE SEQUENCE</scope>
    <source>
        <strain evidence="14">Tuck. ex Michener</strain>
    </source>
</reference>
<gene>
    <name evidence="14" type="ORF">EV356DRAFT_523805</name>
</gene>
<dbReference type="GO" id="GO:0005737">
    <property type="term" value="C:cytoplasm"/>
    <property type="evidence" value="ECO:0007669"/>
    <property type="project" value="UniProtKB-SubCell"/>
</dbReference>
<keyword evidence="15" id="KW-1185">Reference proteome</keyword>
<feature type="active site" evidence="12">
    <location>
        <position position="436"/>
    </location>
</feature>
<comment type="cofactor">
    <cofactor evidence="11 13">
        <name>Zn(2+)</name>
        <dbReference type="ChEBI" id="CHEBI:29105"/>
    </cofactor>
    <text evidence="11 13">Binds 1 zinc ion per subunit.</text>
</comment>
<evidence type="ECO:0000256" key="4">
    <source>
        <dbReference type="ARBA" id="ARBA00022438"/>
    </source>
</evidence>
<dbReference type="AlphaFoldDB" id="A0A6A6HA03"/>
<sequence length="685" mass="77787">MDGPMVHRLGVSRLFEGLTPREKLYAHHLSKAAWKGCRIIFRQVSPEATTIYDFIIEMYSYCQGRWIMYIDDNLVTPQELGNFLEYAAIFLSNLGNYYGSGDQKFVPNLGLEALNRLASKSPEASKLFAKIAGPMMSIPPFNLEYPSDLTQSAYYPGPNTMNEHEIAVVSEAMEQRLIFPENTRIRKEIHSSHSKIFEVLQASVVKDDSALQLPSTIPNSILKLVRGDHAEELEGVCVSFEQAIQYAANDLQKEYLLLCLQSFRSGNLETYRDSQRAWVQDKMPRVESIFGFVEPYRDPYGTRAEFEGLVAILDKEETKALTRLVEHGDTFIRRLPWANGSENNGKGPFEKALFQPPDFTSIHALAYCSSIIFPGINLPNYNDIRQENGFKNVIIANRMSAESSTEDTCPFVDDMESETFQKHKFAAYYLYVVIHELLGHGTSKMLIESEDGSFNFDQRPDNPLTGRPIDTWYRPGQTWTGQFGDLATTLDECRAELVGAYLMDDEDLLALFGYDEHSTPTCSELTYNAYLQICVDGITGLRNFNVESGKWGQAHSRAHFAMLKCLLREGEGCASVECDPTSQHLVVRIDRSKIKTGGKKALGDMLLKLHIYRCTADVQICRSYFEELSSVNGEYLEWRKIALAKNQRRKIFVQANTFLEGEEVILKEYEATYEGIIQSWAERNV</sequence>
<dbReference type="EC" id="3.4.14.4" evidence="11"/>
<evidence type="ECO:0000313" key="14">
    <source>
        <dbReference type="EMBL" id="KAF2234363.1"/>
    </source>
</evidence>
<evidence type="ECO:0000256" key="7">
    <source>
        <dbReference type="ARBA" id="ARBA00022723"/>
    </source>
</evidence>
<keyword evidence="7 11" id="KW-0479">Metal-binding</keyword>
<evidence type="ECO:0000256" key="2">
    <source>
        <dbReference type="ARBA" id="ARBA00004496"/>
    </source>
</evidence>
<dbReference type="PANTHER" id="PTHR23422:SF11">
    <property type="entry name" value="DIPEPTIDYL PEPTIDASE 3"/>
    <property type="match status" value="1"/>
</dbReference>
<keyword evidence="6 11" id="KW-0645">Protease</keyword>
<evidence type="ECO:0000256" key="9">
    <source>
        <dbReference type="ARBA" id="ARBA00022833"/>
    </source>
</evidence>
<dbReference type="Gene3D" id="3.30.540.30">
    <property type="match status" value="3"/>
</dbReference>
<evidence type="ECO:0000256" key="3">
    <source>
        <dbReference type="ARBA" id="ARBA00010200"/>
    </source>
</evidence>
<proteinExistence type="inferred from homology"/>
<keyword evidence="10 11" id="KW-0482">Metalloprotease</keyword>
<keyword evidence="9 11" id="KW-0862">Zinc</keyword>
<accession>A0A6A6HA03</accession>
<dbReference type="GO" id="GO:0008239">
    <property type="term" value="F:dipeptidyl-peptidase activity"/>
    <property type="evidence" value="ECO:0007669"/>
    <property type="project" value="UniProtKB-UniRule"/>
</dbReference>
<comment type="catalytic activity">
    <reaction evidence="1 11">
        <text>Release of an N-terminal dipeptide from a peptide comprising four or more residues, with broad specificity. Also acts on dipeptidyl 2-naphthylamides.</text>
        <dbReference type="EC" id="3.4.14.4"/>
    </reaction>
</comment>
<keyword evidence="4 11" id="KW-0031">Aminopeptidase</keyword>
<dbReference type="GO" id="GO:0004177">
    <property type="term" value="F:aminopeptidase activity"/>
    <property type="evidence" value="ECO:0007669"/>
    <property type="project" value="UniProtKB-KW"/>
</dbReference>
<dbReference type="InterPro" id="IPR039461">
    <property type="entry name" value="Peptidase_M49"/>
</dbReference>
<evidence type="ECO:0000256" key="1">
    <source>
        <dbReference type="ARBA" id="ARBA00001336"/>
    </source>
</evidence>
<evidence type="ECO:0000256" key="5">
    <source>
        <dbReference type="ARBA" id="ARBA00022490"/>
    </source>
</evidence>
<dbReference type="InterPro" id="IPR005317">
    <property type="entry name" value="Dipeptidyl-peptase3"/>
</dbReference>
<feature type="binding site" evidence="13">
    <location>
        <position position="440"/>
    </location>
    <ligand>
        <name>Zn(2+)</name>
        <dbReference type="ChEBI" id="CHEBI:29105"/>
        <note>catalytic</note>
    </ligand>
</feature>
<feature type="binding site" evidence="13">
    <location>
        <position position="435"/>
    </location>
    <ligand>
        <name>Zn(2+)</name>
        <dbReference type="ChEBI" id="CHEBI:29105"/>
        <note>catalytic</note>
    </ligand>
</feature>
<protein>
    <recommendedName>
        <fullName evidence="11">Dipeptidyl peptidase 3</fullName>
        <ecNumber evidence="11">3.4.14.4</ecNumber>
    </recommendedName>
    <alternativeName>
        <fullName evidence="11">Dipeptidyl aminopeptidase III</fullName>
    </alternativeName>
    <alternativeName>
        <fullName evidence="11">Dipeptidyl peptidase III</fullName>
    </alternativeName>
</protein>
<evidence type="ECO:0000256" key="8">
    <source>
        <dbReference type="ARBA" id="ARBA00022801"/>
    </source>
</evidence>
<dbReference type="Proteomes" id="UP000800092">
    <property type="component" value="Unassembled WGS sequence"/>
</dbReference>
<evidence type="ECO:0000256" key="13">
    <source>
        <dbReference type="PIRSR" id="PIRSR007828-2"/>
    </source>
</evidence>
<dbReference type="EMBL" id="ML991799">
    <property type="protein sequence ID" value="KAF2234363.1"/>
    <property type="molecule type" value="Genomic_DNA"/>
</dbReference>
<keyword evidence="8 11" id="KW-0378">Hydrolase</keyword>